<organism evidence="2 3">
    <name type="scientific">Paraglomus brasilianum</name>
    <dbReference type="NCBI Taxonomy" id="144538"/>
    <lineage>
        <taxon>Eukaryota</taxon>
        <taxon>Fungi</taxon>
        <taxon>Fungi incertae sedis</taxon>
        <taxon>Mucoromycota</taxon>
        <taxon>Glomeromycotina</taxon>
        <taxon>Glomeromycetes</taxon>
        <taxon>Paraglomerales</taxon>
        <taxon>Paraglomeraceae</taxon>
        <taxon>Paraglomus</taxon>
    </lineage>
</organism>
<comment type="caution">
    <text evidence="2">The sequence shown here is derived from an EMBL/GenBank/DDBJ whole genome shotgun (WGS) entry which is preliminary data.</text>
</comment>
<evidence type="ECO:0000313" key="3">
    <source>
        <dbReference type="Proteomes" id="UP000789739"/>
    </source>
</evidence>
<evidence type="ECO:0000313" key="2">
    <source>
        <dbReference type="EMBL" id="CAG8606998.1"/>
    </source>
</evidence>
<protein>
    <submittedName>
        <fullName evidence="2">10431_t:CDS:1</fullName>
    </submittedName>
</protein>
<dbReference type="Proteomes" id="UP000789739">
    <property type="component" value="Unassembled WGS sequence"/>
</dbReference>
<dbReference type="EMBL" id="CAJVPI010001322">
    <property type="protein sequence ID" value="CAG8606998.1"/>
    <property type="molecule type" value="Genomic_DNA"/>
</dbReference>
<feature type="region of interest" description="Disordered" evidence="1">
    <location>
        <begin position="67"/>
        <end position="102"/>
    </location>
</feature>
<keyword evidence="3" id="KW-1185">Reference proteome</keyword>
<feature type="non-terminal residue" evidence="2">
    <location>
        <position position="195"/>
    </location>
</feature>
<feature type="compositionally biased region" description="Acidic residues" evidence="1">
    <location>
        <begin position="92"/>
        <end position="102"/>
    </location>
</feature>
<dbReference type="OrthoDB" id="2398833at2759"/>
<name>A0A9N9GJS8_9GLOM</name>
<reference evidence="2" key="1">
    <citation type="submission" date="2021-06" db="EMBL/GenBank/DDBJ databases">
        <authorList>
            <person name="Kallberg Y."/>
            <person name="Tangrot J."/>
            <person name="Rosling A."/>
        </authorList>
    </citation>
    <scope>NUCLEOTIDE SEQUENCE</scope>
    <source>
        <strain evidence="2">BR232B</strain>
    </source>
</reference>
<sequence length="195" mass="22483">NWKRLRDIKHQLVGPTQPIYLALVTTSQEDSSSESEAEINVNISREKKRTNEAQSLRHIVLCLHRGDHNRPPKTQRFASSGYKKVSSKTLDSEDNESENEETINEPMEIDFIQKKEPATDDIAERLKLNIDTREKHDLRGIATVPTESLGIVHKYDYDLLASKRELKLSFLNRVYKSSFNFAPPFSEIEFSSLHE</sequence>
<proteinExistence type="predicted"/>
<accession>A0A9N9GJS8</accession>
<gene>
    <name evidence="2" type="ORF">PBRASI_LOCUS7957</name>
</gene>
<evidence type="ECO:0000256" key="1">
    <source>
        <dbReference type="SAM" id="MobiDB-lite"/>
    </source>
</evidence>
<dbReference type="AlphaFoldDB" id="A0A9N9GJS8"/>